<keyword evidence="3" id="KW-1185">Reference proteome</keyword>
<organism evidence="2 3">
    <name type="scientific">Clydaea vesicula</name>
    <dbReference type="NCBI Taxonomy" id="447962"/>
    <lineage>
        <taxon>Eukaryota</taxon>
        <taxon>Fungi</taxon>
        <taxon>Fungi incertae sedis</taxon>
        <taxon>Chytridiomycota</taxon>
        <taxon>Chytridiomycota incertae sedis</taxon>
        <taxon>Chytridiomycetes</taxon>
        <taxon>Lobulomycetales</taxon>
        <taxon>Lobulomycetaceae</taxon>
        <taxon>Clydaea</taxon>
    </lineage>
</organism>
<proteinExistence type="predicted"/>
<evidence type="ECO:0000313" key="2">
    <source>
        <dbReference type="EMBL" id="KAJ3226426.1"/>
    </source>
</evidence>
<feature type="compositionally biased region" description="Low complexity" evidence="1">
    <location>
        <begin position="403"/>
        <end position="413"/>
    </location>
</feature>
<reference evidence="2" key="1">
    <citation type="submission" date="2020-05" db="EMBL/GenBank/DDBJ databases">
        <title>Phylogenomic resolution of chytrid fungi.</title>
        <authorList>
            <person name="Stajich J.E."/>
            <person name="Amses K."/>
            <person name="Simmons R."/>
            <person name="Seto K."/>
            <person name="Myers J."/>
            <person name="Bonds A."/>
            <person name="Quandt C.A."/>
            <person name="Barry K."/>
            <person name="Liu P."/>
            <person name="Grigoriev I."/>
            <person name="Longcore J.E."/>
            <person name="James T.Y."/>
        </authorList>
    </citation>
    <scope>NUCLEOTIDE SEQUENCE</scope>
    <source>
        <strain evidence="2">JEL0476</strain>
    </source>
</reference>
<feature type="region of interest" description="Disordered" evidence="1">
    <location>
        <begin position="360"/>
        <end position="420"/>
    </location>
</feature>
<evidence type="ECO:0000313" key="3">
    <source>
        <dbReference type="Proteomes" id="UP001211065"/>
    </source>
</evidence>
<feature type="compositionally biased region" description="Low complexity" evidence="1">
    <location>
        <begin position="223"/>
        <end position="238"/>
    </location>
</feature>
<feature type="region of interest" description="Disordered" evidence="1">
    <location>
        <begin position="216"/>
        <end position="238"/>
    </location>
</feature>
<name>A0AAD5U9M2_9FUNG</name>
<sequence length="500" mass="54842">MKAAAKIWLATWTPENYPFPDVGDTRKIKEFMRLKYNDMKWFRATTHPPIESPVTKSTGHPKFETISISPSKENGGSLINFLGDNGEKKVVNNIQNNSSKSVAVDLLALDDLFSPTKNSPINAVSPNNNKTFSNNNLNFSNNHFEGNKSKHQVSFTNNAAPLQSFSKPSYSNLEGLFVDTPTTVSTTESKPFSSFPGFTSPTSSVAPFNISLHQKDSTERTNKNNFGNNFGNFSNLPSSSQSNSNLANITDLFSLDIVPSHNPSLKPAEFIGTQQSSILTSPQTIANHSNFATNINSSMSKQQDFFGAQPQAVVSAEKNFALSKEVNKFGSPQSSNNNITSAPHFAVDYSAFNEIKFEEEKKPINSTGGFPEKPKAPSLRDLSNNSSNSNSPQTEKKSLTDSNNNHSRFNNNNAYSITSPDMKNMHFTATNFANFPEEKVGFGIELPNKEVDFGDFNSSFSSGLKIQSPSKNLNADISEFGAFSAFHSTNGTDFDSNPWN</sequence>
<protein>
    <submittedName>
        <fullName evidence="2">ArfGAP with FG repeats 1</fullName>
    </submittedName>
</protein>
<accession>A0AAD5U9M2</accession>
<gene>
    <name evidence="2" type="primary">AGFG1</name>
    <name evidence="2" type="ORF">HK099_004879</name>
</gene>
<dbReference type="Proteomes" id="UP001211065">
    <property type="component" value="Unassembled WGS sequence"/>
</dbReference>
<evidence type="ECO:0000256" key="1">
    <source>
        <dbReference type="SAM" id="MobiDB-lite"/>
    </source>
</evidence>
<dbReference type="EMBL" id="JADGJW010000036">
    <property type="protein sequence ID" value="KAJ3226426.1"/>
    <property type="molecule type" value="Genomic_DNA"/>
</dbReference>
<comment type="caution">
    <text evidence="2">The sequence shown here is derived from an EMBL/GenBank/DDBJ whole genome shotgun (WGS) entry which is preliminary data.</text>
</comment>
<dbReference type="AlphaFoldDB" id="A0AAD5U9M2"/>